<keyword evidence="2" id="KW-0285">Flavoprotein</keyword>
<dbReference type="PANTHER" id="PTHR43004:SF19">
    <property type="entry name" value="BINDING MONOOXYGENASE, PUTATIVE (JCVI)-RELATED"/>
    <property type="match status" value="1"/>
</dbReference>
<organism evidence="5 6">
    <name type="scientific">Stenotrophomonas lacuserhaii</name>
    <dbReference type="NCBI Taxonomy" id="2760084"/>
    <lineage>
        <taxon>Bacteria</taxon>
        <taxon>Pseudomonadati</taxon>
        <taxon>Pseudomonadota</taxon>
        <taxon>Gammaproteobacteria</taxon>
        <taxon>Lysobacterales</taxon>
        <taxon>Lysobacteraceae</taxon>
        <taxon>Stenotrophomonas</taxon>
    </lineage>
</organism>
<protein>
    <submittedName>
        <fullName evidence="5">FAD-binding protein</fullName>
    </submittedName>
</protein>
<evidence type="ECO:0000259" key="4">
    <source>
        <dbReference type="Pfam" id="PF01494"/>
    </source>
</evidence>
<comment type="caution">
    <text evidence="5">The sequence shown here is derived from an EMBL/GenBank/DDBJ whole genome shotgun (WGS) entry which is preliminary data.</text>
</comment>
<dbReference type="GO" id="GO:0071949">
    <property type="term" value="F:FAD binding"/>
    <property type="evidence" value="ECO:0007669"/>
    <property type="project" value="InterPro"/>
</dbReference>
<feature type="domain" description="FAD-binding" evidence="4">
    <location>
        <begin position="8"/>
        <end position="342"/>
    </location>
</feature>
<dbReference type="AlphaFoldDB" id="A0A8X8K158"/>
<dbReference type="Gene3D" id="3.30.9.10">
    <property type="entry name" value="D-Amino Acid Oxidase, subunit A, domain 2"/>
    <property type="match status" value="1"/>
</dbReference>
<evidence type="ECO:0000313" key="6">
    <source>
        <dbReference type="Proteomes" id="UP000636938"/>
    </source>
</evidence>
<evidence type="ECO:0000313" key="5">
    <source>
        <dbReference type="EMBL" id="MBD7953064.1"/>
    </source>
</evidence>
<dbReference type="EMBL" id="JACSQS010000001">
    <property type="protein sequence ID" value="MBD7953064.1"/>
    <property type="molecule type" value="Genomic_DNA"/>
</dbReference>
<dbReference type="InterPro" id="IPR036188">
    <property type="entry name" value="FAD/NAD-bd_sf"/>
</dbReference>
<name>A0A8X8K158_9GAMM</name>
<dbReference type="InterPro" id="IPR050641">
    <property type="entry name" value="RIFMO-like"/>
</dbReference>
<dbReference type="PANTHER" id="PTHR43004">
    <property type="entry name" value="TRK SYSTEM POTASSIUM UPTAKE PROTEIN"/>
    <property type="match status" value="1"/>
</dbReference>
<dbReference type="SUPFAM" id="SSF51905">
    <property type="entry name" value="FAD/NAD(P)-binding domain"/>
    <property type="match status" value="1"/>
</dbReference>
<dbReference type="Pfam" id="PF01494">
    <property type="entry name" value="FAD_binding_3"/>
    <property type="match status" value="1"/>
</dbReference>
<evidence type="ECO:0000256" key="1">
    <source>
        <dbReference type="ARBA" id="ARBA00001974"/>
    </source>
</evidence>
<keyword evidence="6" id="KW-1185">Reference proteome</keyword>
<comment type="cofactor">
    <cofactor evidence="1">
        <name>FAD</name>
        <dbReference type="ChEBI" id="CHEBI:57692"/>
    </cofactor>
</comment>
<accession>A0A8X8K158</accession>
<sequence length="486" mass="52989">MAACVDTDVDVVVAGAGPAGLMCAYLGRQLGLRVLIADRSAGPLQAGRADALNARTLQLLQIVDLFDDLYPHGKPCNTSSVWAEGTFVSRQSDWWDALQGCFHRHFLMIGQSFVEQLLDQRLRASGIPVQRGTSVTGVQQQAGGCISLLSDGRSITSRFVIGADGAHSFVREHLQIPFEVTRPRMTWAVVDGVIDTDFPKVPEIIVFQAESSDVAWIPREGELDRFYVRMDTREFTFEQVMARINRATRPCSVRFSDVRWFSQFSVKEAVAARFAVDNRVFLVGDACHIHSVHGGQGLNTALADAFNLMWKIGMAVNQPVPAGLLDSYESERKPVALGVVETSRLLGLATRDPSSRQHATDYVGIVAQRSGYVTGMGVRYAGEGLAGERVQDVLMGQHAGRPSRLYPLLDYRCFTLLVCGTGDTVPTMPGFVQVLRIEDPSCPYAGLLVLVRPDSHIATSAALDDPAPVLDYLATFGSATSEGRVQ</sequence>
<dbReference type="Proteomes" id="UP000636938">
    <property type="component" value="Unassembled WGS sequence"/>
</dbReference>
<evidence type="ECO:0000256" key="2">
    <source>
        <dbReference type="ARBA" id="ARBA00022630"/>
    </source>
</evidence>
<dbReference type="SUPFAM" id="SSF54373">
    <property type="entry name" value="FAD-linked reductases, C-terminal domain"/>
    <property type="match status" value="1"/>
</dbReference>
<keyword evidence="3" id="KW-0274">FAD</keyword>
<reference evidence="5 6" key="1">
    <citation type="submission" date="2020-08" db="EMBL/GenBank/DDBJ databases">
        <title>A Genomic Blueprint of the Chicken Gut Microbiome.</title>
        <authorList>
            <person name="Gilroy R."/>
            <person name="Ravi A."/>
            <person name="Getino M."/>
            <person name="Pursley I."/>
            <person name="Horton D.L."/>
            <person name="Alikhan N.-F."/>
            <person name="Baker D."/>
            <person name="Gharbi K."/>
            <person name="Hall N."/>
            <person name="Watson M."/>
            <person name="Adriaenssens E.M."/>
            <person name="Foster-Nyarko E."/>
            <person name="Jarju S."/>
            <person name="Secka A."/>
            <person name="Antonio M."/>
            <person name="Oren A."/>
            <person name="Chaudhuri R."/>
            <person name="La Ragione R.M."/>
            <person name="Hildebrand F."/>
            <person name="Pallen M.J."/>
        </authorList>
    </citation>
    <scope>NUCLEOTIDE SEQUENCE [LARGE SCALE GENOMIC DNA]</scope>
    <source>
        <strain evidence="5 6">Sa5BUN4</strain>
    </source>
</reference>
<evidence type="ECO:0000256" key="3">
    <source>
        <dbReference type="ARBA" id="ARBA00022827"/>
    </source>
</evidence>
<dbReference type="Gene3D" id="3.40.30.120">
    <property type="match status" value="1"/>
</dbReference>
<dbReference type="Gene3D" id="3.50.50.60">
    <property type="entry name" value="FAD/NAD(P)-binding domain"/>
    <property type="match status" value="1"/>
</dbReference>
<dbReference type="PRINTS" id="PR00420">
    <property type="entry name" value="RNGMNOXGNASE"/>
</dbReference>
<dbReference type="InterPro" id="IPR002938">
    <property type="entry name" value="FAD-bd"/>
</dbReference>
<proteinExistence type="predicted"/>
<dbReference type="GO" id="GO:0016709">
    <property type="term" value="F:oxidoreductase activity, acting on paired donors, with incorporation or reduction of molecular oxygen, NAD(P)H as one donor, and incorporation of one atom of oxygen"/>
    <property type="evidence" value="ECO:0007669"/>
    <property type="project" value="UniProtKB-ARBA"/>
</dbReference>
<dbReference type="NCBIfam" id="NF005531">
    <property type="entry name" value="PRK07190.1"/>
    <property type="match status" value="1"/>
</dbReference>
<gene>
    <name evidence="5" type="ORF">H9654_02500</name>
</gene>